<feature type="transmembrane region" description="Helical" evidence="6">
    <location>
        <begin position="119"/>
        <end position="137"/>
    </location>
</feature>
<keyword evidence="4 6" id="KW-0472">Membrane</keyword>
<dbReference type="SUPFAM" id="SSF103473">
    <property type="entry name" value="MFS general substrate transporter"/>
    <property type="match status" value="1"/>
</dbReference>
<protein>
    <recommendedName>
        <fullName evidence="9">Major facilitator superfamily (MFS) profile domain-containing protein</fullName>
    </recommendedName>
</protein>
<dbReference type="PANTHER" id="PTHR23502">
    <property type="entry name" value="MAJOR FACILITATOR SUPERFAMILY"/>
    <property type="match status" value="1"/>
</dbReference>
<evidence type="ECO:0008006" key="9">
    <source>
        <dbReference type="Google" id="ProtNLM"/>
    </source>
</evidence>
<evidence type="ECO:0000256" key="6">
    <source>
        <dbReference type="SAM" id="Phobius"/>
    </source>
</evidence>
<comment type="subcellular location">
    <subcellularLocation>
        <location evidence="1">Membrane</location>
        <topology evidence="1">Multi-pass membrane protein</topology>
    </subcellularLocation>
</comment>
<sequence>MSDSRVQDSQSWPPGSVWLNEKLDGDDELILRPQPTEDPNNPLNWPSWRKYVNFGFACLWDLLITEFLCAATPTWGPMHRELGFSWAILNDSYAAGCGCLGIGAILLTPLSLKFGRRPLYLLSALVTFGVSIWSAKMQTVADLMLVNVLSCLFGALSEVIVQMTIADMFFVHQRGLMNAIFVWVSQIGSSLGGLAAGYITDSQGWRWVWWWNVICFGALFAGLLLLCEETKYVPVLNQSSAEDVTISAVPDKVPTTDSSSIKKKDPEEARYTIHNRPVIDANIPRKSYWQRLSLSARSPGGFRTFGRHMFQPFVLITCFPGILYVALSYGVLVALQNAQSTTLSSRLTEPPYNFSSSGIGLIGLAPFVGVTIGSFIVGEVSDRWIVHLARRNNGIYEPETRLWLIIPFLPLVLAGSLLFGYSIDKGLPWPLVAVGNGLASAGVATVQTVILTYLSDSYYDVIGDALVGVTFVRNSVSTIFVFALDPWFAVNGISNVILAITLIATFCLSFAAVLLKWGKQFRIHTAAQYAEYSLKQARV</sequence>
<feature type="transmembrane region" description="Helical" evidence="6">
    <location>
        <begin position="51"/>
        <end position="73"/>
    </location>
</feature>
<evidence type="ECO:0000256" key="4">
    <source>
        <dbReference type="ARBA" id="ARBA00023136"/>
    </source>
</evidence>
<feature type="transmembrane region" description="Helical" evidence="6">
    <location>
        <begin position="358"/>
        <end position="381"/>
    </location>
</feature>
<feature type="transmembrane region" description="Helical" evidence="6">
    <location>
        <begin position="143"/>
        <end position="163"/>
    </location>
</feature>
<feature type="transmembrane region" description="Helical" evidence="6">
    <location>
        <begin position="208"/>
        <end position="227"/>
    </location>
</feature>
<evidence type="ECO:0000313" key="8">
    <source>
        <dbReference type="Proteomes" id="UP000214365"/>
    </source>
</evidence>
<gene>
    <name evidence="7" type="ORF">UA08_03674</name>
</gene>
<dbReference type="STRING" id="1441469.A0A225AHT2"/>
<feature type="compositionally biased region" description="Polar residues" evidence="5">
    <location>
        <begin position="1"/>
        <end position="13"/>
    </location>
</feature>
<dbReference type="GO" id="GO:0005886">
    <property type="term" value="C:plasma membrane"/>
    <property type="evidence" value="ECO:0007669"/>
    <property type="project" value="TreeGrafter"/>
</dbReference>
<feature type="transmembrane region" description="Helical" evidence="6">
    <location>
        <begin position="175"/>
        <end position="196"/>
    </location>
</feature>
<dbReference type="GeneID" id="31003429"/>
<dbReference type="AlphaFoldDB" id="A0A225AHT2"/>
<reference evidence="7 8" key="1">
    <citation type="submission" date="2015-06" db="EMBL/GenBank/DDBJ databases">
        <title>Talaromyces atroroseus IBT 11181 draft genome.</title>
        <authorList>
            <person name="Rasmussen K.B."/>
            <person name="Rasmussen S."/>
            <person name="Petersen B."/>
            <person name="Sicheritz-Ponten T."/>
            <person name="Mortensen U.H."/>
            <person name="Thrane U."/>
        </authorList>
    </citation>
    <scope>NUCLEOTIDE SEQUENCE [LARGE SCALE GENOMIC DNA]</scope>
    <source>
        <strain evidence="7 8">IBT 11181</strain>
    </source>
</reference>
<proteinExistence type="predicted"/>
<evidence type="ECO:0000256" key="3">
    <source>
        <dbReference type="ARBA" id="ARBA00022989"/>
    </source>
</evidence>
<keyword evidence="2 6" id="KW-0812">Transmembrane</keyword>
<evidence type="ECO:0000313" key="7">
    <source>
        <dbReference type="EMBL" id="OKL61002.1"/>
    </source>
</evidence>
<name>A0A225AHT2_TALAT</name>
<feature type="transmembrane region" description="Helical" evidence="6">
    <location>
        <begin position="461"/>
        <end position="484"/>
    </location>
</feature>
<evidence type="ECO:0000256" key="2">
    <source>
        <dbReference type="ARBA" id="ARBA00022692"/>
    </source>
</evidence>
<comment type="caution">
    <text evidence="7">The sequence shown here is derived from an EMBL/GenBank/DDBJ whole genome shotgun (WGS) entry which is preliminary data.</text>
</comment>
<keyword evidence="3 6" id="KW-1133">Transmembrane helix</keyword>
<feature type="transmembrane region" description="Helical" evidence="6">
    <location>
        <begin position="93"/>
        <end position="112"/>
    </location>
</feature>
<dbReference type="Pfam" id="PF07690">
    <property type="entry name" value="MFS_1"/>
    <property type="match status" value="1"/>
</dbReference>
<dbReference type="InterPro" id="IPR036259">
    <property type="entry name" value="MFS_trans_sf"/>
</dbReference>
<feature type="transmembrane region" description="Helical" evidence="6">
    <location>
        <begin position="313"/>
        <end position="338"/>
    </location>
</feature>
<evidence type="ECO:0000256" key="5">
    <source>
        <dbReference type="SAM" id="MobiDB-lite"/>
    </source>
</evidence>
<dbReference type="PANTHER" id="PTHR23502:SF50">
    <property type="entry name" value="TRANSPORTER, PUTATIVE (AFU_ORTHOLOGUE AFUA_5G00430)-RELATED"/>
    <property type="match status" value="1"/>
</dbReference>
<keyword evidence="8" id="KW-1185">Reference proteome</keyword>
<dbReference type="GO" id="GO:0022857">
    <property type="term" value="F:transmembrane transporter activity"/>
    <property type="evidence" value="ECO:0007669"/>
    <property type="project" value="InterPro"/>
</dbReference>
<accession>A0A225AHT2</accession>
<organism evidence="7 8">
    <name type="scientific">Talaromyces atroroseus</name>
    <dbReference type="NCBI Taxonomy" id="1441469"/>
    <lineage>
        <taxon>Eukaryota</taxon>
        <taxon>Fungi</taxon>
        <taxon>Dikarya</taxon>
        <taxon>Ascomycota</taxon>
        <taxon>Pezizomycotina</taxon>
        <taxon>Eurotiomycetes</taxon>
        <taxon>Eurotiomycetidae</taxon>
        <taxon>Eurotiales</taxon>
        <taxon>Trichocomaceae</taxon>
        <taxon>Talaromyces</taxon>
        <taxon>Talaromyces sect. Trachyspermi</taxon>
    </lineage>
</organism>
<dbReference type="Proteomes" id="UP000214365">
    <property type="component" value="Unassembled WGS sequence"/>
</dbReference>
<dbReference type="EMBL" id="LFMY01000004">
    <property type="protein sequence ID" value="OKL61002.1"/>
    <property type="molecule type" value="Genomic_DNA"/>
</dbReference>
<dbReference type="Gene3D" id="1.20.1250.20">
    <property type="entry name" value="MFS general substrate transporter like domains"/>
    <property type="match status" value="1"/>
</dbReference>
<feature type="region of interest" description="Disordered" evidence="5">
    <location>
        <begin position="1"/>
        <end position="20"/>
    </location>
</feature>
<feature type="transmembrane region" description="Helical" evidence="6">
    <location>
        <begin position="496"/>
        <end position="515"/>
    </location>
</feature>
<feature type="transmembrane region" description="Helical" evidence="6">
    <location>
        <begin position="402"/>
        <end position="423"/>
    </location>
</feature>
<dbReference type="OrthoDB" id="5215911at2759"/>
<dbReference type="RefSeq" id="XP_020121123.1">
    <property type="nucleotide sequence ID" value="XM_020266001.1"/>
</dbReference>
<dbReference type="InterPro" id="IPR011701">
    <property type="entry name" value="MFS"/>
</dbReference>
<feature type="transmembrane region" description="Helical" evidence="6">
    <location>
        <begin position="429"/>
        <end position="454"/>
    </location>
</feature>
<evidence type="ECO:0000256" key="1">
    <source>
        <dbReference type="ARBA" id="ARBA00004141"/>
    </source>
</evidence>